<accession>G0MB14</accession>
<gene>
    <name evidence="3" type="ORF">CAEBREN_02676</name>
</gene>
<protein>
    <submittedName>
        <fullName evidence="3">Uncharacterized protein</fullName>
    </submittedName>
</protein>
<evidence type="ECO:0000313" key="4">
    <source>
        <dbReference type="Proteomes" id="UP000008068"/>
    </source>
</evidence>
<evidence type="ECO:0000256" key="2">
    <source>
        <dbReference type="SAM" id="MobiDB-lite"/>
    </source>
</evidence>
<keyword evidence="1" id="KW-0175">Coiled coil</keyword>
<dbReference type="PANTHER" id="PTHR32215:SF0">
    <property type="entry name" value="CILIA- AND FLAGELLA-ASSOCIATED PROTEIN 57"/>
    <property type="match status" value="1"/>
</dbReference>
<feature type="coiled-coil region" evidence="1">
    <location>
        <begin position="785"/>
        <end position="989"/>
    </location>
</feature>
<dbReference type="PANTHER" id="PTHR32215">
    <property type="entry name" value="CILIA- AND FLAGELLA-ASSOCIATED PROTEIN 57"/>
    <property type="match status" value="1"/>
</dbReference>
<dbReference type="HOGENOM" id="CLU_295143_0_0_1"/>
<feature type="coiled-coil region" evidence="1">
    <location>
        <begin position="690"/>
        <end position="747"/>
    </location>
</feature>
<dbReference type="InterPro" id="IPR052993">
    <property type="entry name" value="CFA-57"/>
</dbReference>
<feature type="region of interest" description="Disordered" evidence="2">
    <location>
        <begin position="1"/>
        <end position="63"/>
    </location>
</feature>
<feature type="compositionally biased region" description="Low complexity" evidence="2">
    <location>
        <begin position="9"/>
        <end position="24"/>
    </location>
</feature>
<dbReference type="AlphaFoldDB" id="G0MB14"/>
<evidence type="ECO:0000313" key="3">
    <source>
        <dbReference type="EMBL" id="EGT40661.1"/>
    </source>
</evidence>
<reference evidence="4" key="1">
    <citation type="submission" date="2011-07" db="EMBL/GenBank/DDBJ databases">
        <authorList>
            <consortium name="Caenorhabditis brenneri Sequencing and Analysis Consortium"/>
            <person name="Wilson R.K."/>
        </authorList>
    </citation>
    <scope>NUCLEOTIDE SEQUENCE [LARGE SCALE GENOMIC DNA]</scope>
    <source>
        <strain evidence="4">PB2801</strain>
    </source>
</reference>
<dbReference type="SUPFAM" id="SSF50998">
    <property type="entry name" value="Quinoprotein alcohol dehydrogenase-like"/>
    <property type="match status" value="1"/>
</dbReference>
<evidence type="ECO:0000256" key="1">
    <source>
        <dbReference type="SAM" id="Coils"/>
    </source>
</evidence>
<dbReference type="SUPFAM" id="SSF69322">
    <property type="entry name" value="Tricorn protease domain 2"/>
    <property type="match status" value="1"/>
</dbReference>
<dbReference type="InterPro" id="IPR011047">
    <property type="entry name" value="Quinoprotein_ADH-like_sf"/>
</dbReference>
<name>G0MB14_CAEBE</name>
<sequence length="1027" mass="116988">MSNLTASRSESSFVSAAKKVSSSATNNKPTSIQIKKDTNRNRKVSAIQPRENSEESSDKDEAKDFLKTELAAKLRIYDANCKPPKRTPKSSLIPNNMTSSLVPNEIQSISGYERAAFASGKTVLIMENGDIKHIDLVEEHPKIESMNLIGRVTALSVSNDFSIFAVAIEEENVAKVVVFSLELTIGEEKAVYGTQYLSTEMCISQVAEIIACLSVLEERVHLQTFDVKDGINNCTGNIIAEKVPKTWQISFCPADEGVLCALGGGIAYLLRASGGHIENFSTIMLPGVICHDWANDVNIMFGSKTGFLHIYRETIPLDVVDIRKLSENILNDSVNIEIISIRSTTRRLACQTGSGIILIFESNAENGPEWSSCRAFIISDFVLKSYHSLSFDFADENLLYDSGNALQTISIQFLSKLNSFSGDVVTVRHCNKVIGVRATESTIITLDDTGLFAVFSKYTNRVLCSSRVPDAFFFTVLSSSHKLLVVTKTCVESYTVMLDGLKAAESIFEKELIMDTKQILFSRDNKFLMFLTKSDNVFCVDLSSRKILWSTDYKLHFFQHMGYSNATLLLLNQKFIVSRIKHGKDLSNVNMHASDIGFSITSELIEGNNNFVFITADCGELLCSPATALDEPYVVKSKIKKTRITAIRTFDDELIVGYENGSVGVLKLTENVPEEVNDIILCNFNGVINLKSLLRDINAERNLIKETTEKFLDLFTTRTNNELQQIKTEFDETMKNYKERVKTFEKDFNESEIIKQKTISNLKGLYEDESTHQKRKYETMIEDQIRKSFRQLEEKQNEIKAIKEEAERKHRDMIGSFHITEKQLTIQAANHLLEIDSLKNNIKELKLEILRKHEDLTKLREEKEENTLKLKENHREDAELLEAEIWALKATCVQLNEQRDHIGDENIKINSMLRIAKQQIEHMRDENQKQEAEIQELKELIRQLHNKENEITRNFTKVKKNFSIQTKQYEDVLQQNHRWKRRMQDLESRIEQLAGCVYDPRRLEHSVLNLLAKSQNVDLDKRYKAPL</sequence>
<dbReference type="EMBL" id="GL379788">
    <property type="protein sequence ID" value="EGT40661.1"/>
    <property type="molecule type" value="Genomic_DNA"/>
</dbReference>
<dbReference type="Proteomes" id="UP000008068">
    <property type="component" value="Unassembled WGS sequence"/>
</dbReference>
<dbReference type="eggNOG" id="ENOG502THAN">
    <property type="taxonomic scope" value="Eukaryota"/>
</dbReference>
<dbReference type="InParanoid" id="G0MB14"/>
<proteinExistence type="predicted"/>
<organism evidence="4">
    <name type="scientific">Caenorhabditis brenneri</name>
    <name type="common">Nematode worm</name>
    <dbReference type="NCBI Taxonomy" id="135651"/>
    <lineage>
        <taxon>Eukaryota</taxon>
        <taxon>Metazoa</taxon>
        <taxon>Ecdysozoa</taxon>
        <taxon>Nematoda</taxon>
        <taxon>Chromadorea</taxon>
        <taxon>Rhabditida</taxon>
        <taxon>Rhabditina</taxon>
        <taxon>Rhabditomorpha</taxon>
        <taxon>Rhabditoidea</taxon>
        <taxon>Rhabditidae</taxon>
        <taxon>Peloderinae</taxon>
        <taxon>Caenorhabditis</taxon>
    </lineage>
</organism>
<dbReference type="OrthoDB" id="5877319at2759"/>
<keyword evidence="4" id="KW-1185">Reference proteome</keyword>